<dbReference type="SUPFAM" id="SSF50249">
    <property type="entry name" value="Nucleic acid-binding proteins"/>
    <property type="match status" value="1"/>
</dbReference>
<evidence type="ECO:0000256" key="2">
    <source>
        <dbReference type="ARBA" id="ARBA00022540"/>
    </source>
</evidence>
<dbReference type="SUPFAM" id="SSF116742">
    <property type="entry name" value="eIF2alpha middle domain-like"/>
    <property type="match status" value="1"/>
</dbReference>
<protein>
    <submittedName>
        <fullName evidence="5">Translation initiation factor 2 subunit alpha (AeIF-2a)</fullName>
    </submittedName>
</protein>
<dbReference type="Pfam" id="PF00575">
    <property type="entry name" value="S1"/>
    <property type="match status" value="1"/>
</dbReference>
<dbReference type="KEGG" id="tpe:Tpen_0642"/>
<dbReference type="eggNOG" id="arCOG04107">
    <property type="taxonomic scope" value="Archaea"/>
</dbReference>
<dbReference type="SMART" id="SM00316">
    <property type="entry name" value="S1"/>
    <property type="match status" value="1"/>
</dbReference>
<dbReference type="Pfam" id="PF07541">
    <property type="entry name" value="EIF_2_alpha"/>
    <property type="match status" value="1"/>
</dbReference>
<dbReference type="InterPro" id="IPR044126">
    <property type="entry name" value="S1_IF2_alpha"/>
</dbReference>
<dbReference type="GO" id="GO:0043022">
    <property type="term" value="F:ribosome binding"/>
    <property type="evidence" value="ECO:0007669"/>
    <property type="project" value="TreeGrafter"/>
</dbReference>
<dbReference type="Gene3D" id="3.30.70.1130">
    <property type="entry name" value="EIF_2_alpha"/>
    <property type="match status" value="1"/>
</dbReference>
<gene>
    <name evidence="5" type="ordered locus">Tpen_0642</name>
</gene>
<dbReference type="GeneID" id="4601439"/>
<keyword evidence="3" id="KW-0648">Protein biosynthesis</keyword>
<proteinExistence type="inferred from homology"/>
<dbReference type="Gene3D" id="1.10.150.190">
    <property type="entry name" value="Translation initiation factor 2, subunit 1, domain 2"/>
    <property type="match status" value="1"/>
</dbReference>
<organism evidence="5 6">
    <name type="scientific">Thermofilum pendens (strain DSM 2475 / Hrk 5)</name>
    <dbReference type="NCBI Taxonomy" id="368408"/>
    <lineage>
        <taxon>Archaea</taxon>
        <taxon>Thermoproteota</taxon>
        <taxon>Thermoprotei</taxon>
        <taxon>Thermofilales</taxon>
        <taxon>Thermofilaceae</taxon>
        <taxon>Thermofilum</taxon>
    </lineage>
</organism>
<dbReference type="PANTHER" id="PTHR10602:SF0">
    <property type="entry name" value="EUKARYOTIC TRANSLATION INITIATION FACTOR 2 SUBUNIT 1"/>
    <property type="match status" value="1"/>
</dbReference>
<dbReference type="EMBL" id="CP000505">
    <property type="protein sequence ID" value="ABL78044.1"/>
    <property type="molecule type" value="Genomic_DNA"/>
</dbReference>
<accession>A1RXW4</accession>
<dbReference type="InterPro" id="IPR011488">
    <property type="entry name" value="TIF_2_asu"/>
</dbReference>
<dbReference type="InterPro" id="IPR012340">
    <property type="entry name" value="NA-bd_OB-fold"/>
</dbReference>
<dbReference type="GO" id="GO:0003743">
    <property type="term" value="F:translation initiation factor activity"/>
    <property type="evidence" value="ECO:0007669"/>
    <property type="project" value="UniProtKB-KW"/>
</dbReference>
<dbReference type="GO" id="GO:0003723">
    <property type="term" value="F:RNA binding"/>
    <property type="evidence" value="ECO:0007669"/>
    <property type="project" value="InterPro"/>
</dbReference>
<dbReference type="STRING" id="368408.Tpen_0642"/>
<evidence type="ECO:0000313" key="6">
    <source>
        <dbReference type="Proteomes" id="UP000000641"/>
    </source>
</evidence>
<keyword evidence="2 5" id="KW-0396">Initiation factor</keyword>
<dbReference type="Gene3D" id="2.40.50.140">
    <property type="entry name" value="Nucleic acid-binding proteins"/>
    <property type="match status" value="1"/>
</dbReference>
<evidence type="ECO:0000313" key="5">
    <source>
        <dbReference type="EMBL" id="ABL78044.1"/>
    </source>
</evidence>
<comment type="similarity">
    <text evidence="1">Belongs to the eIF-2-alpha family.</text>
</comment>
<dbReference type="Proteomes" id="UP000000641">
    <property type="component" value="Chromosome"/>
</dbReference>
<dbReference type="CDD" id="cd04452">
    <property type="entry name" value="S1_IF2_alpha"/>
    <property type="match status" value="1"/>
</dbReference>
<dbReference type="OrthoDB" id="84794at2157"/>
<evidence type="ECO:0000256" key="1">
    <source>
        <dbReference type="ARBA" id="ARBA00007223"/>
    </source>
</evidence>
<dbReference type="SUPFAM" id="SSF110993">
    <property type="entry name" value="eIF-2-alpha, C-terminal domain"/>
    <property type="match status" value="1"/>
</dbReference>
<dbReference type="NCBIfam" id="NF003062">
    <property type="entry name" value="PRK03987.1-1"/>
    <property type="match status" value="1"/>
</dbReference>
<dbReference type="EnsemblBacteria" id="ABL78044">
    <property type="protein sequence ID" value="ABL78044"/>
    <property type="gene ID" value="Tpen_0642"/>
</dbReference>
<evidence type="ECO:0000256" key="3">
    <source>
        <dbReference type="ARBA" id="ARBA00022917"/>
    </source>
</evidence>
<dbReference type="AlphaFoldDB" id="A1RXW4"/>
<evidence type="ECO:0000259" key="4">
    <source>
        <dbReference type="PROSITE" id="PS50126"/>
    </source>
</evidence>
<dbReference type="PANTHER" id="PTHR10602">
    <property type="entry name" value="EUKARYOTIC TRANSLATION INITIATION FACTOR 2 SUBUNIT 1"/>
    <property type="match status" value="1"/>
</dbReference>
<dbReference type="PROSITE" id="PS50126">
    <property type="entry name" value="S1"/>
    <property type="match status" value="1"/>
</dbReference>
<keyword evidence="6" id="KW-1185">Reference proteome</keyword>
<name>A1RXW4_THEPD</name>
<dbReference type="InterPro" id="IPR024054">
    <property type="entry name" value="TIF2_asu_middle_sf"/>
</dbReference>
<dbReference type="HOGENOM" id="CLU_033458_0_2_2"/>
<reference evidence="6" key="1">
    <citation type="journal article" date="2008" name="J. Bacteriol.">
        <title>Genome sequence of Thermofilum pendens reveals an exceptional loss of biosynthetic pathways without genome reduction.</title>
        <authorList>
            <person name="Anderson I."/>
            <person name="Rodriguez J."/>
            <person name="Susanti D."/>
            <person name="Porat I."/>
            <person name="Reich C."/>
            <person name="Ulrich L.E."/>
            <person name="Elkins J.G."/>
            <person name="Mavromatis K."/>
            <person name="Lykidis A."/>
            <person name="Kim E."/>
            <person name="Thompson L.S."/>
            <person name="Nolan M."/>
            <person name="Land M."/>
            <person name="Copeland A."/>
            <person name="Lapidus A."/>
            <person name="Lucas S."/>
            <person name="Detter C."/>
            <person name="Zhulin I.B."/>
            <person name="Olsen G.J."/>
            <person name="Whitman W."/>
            <person name="Mukhopadhyay B."/>
            <person name="Bristow J."/>
            <person name="Kyrpides N."/>
        </authorList>
    </citation>
    <scope>NUCLEOTIDE SEQUENCE [LARGE SCALE GENOMIC DNA]</scope>
    <source>
        <strain evidence="6">DSM 2475 / Hrk 5</strain>
    </source>
</reference>
<feature type="domain" description="S1 motif" evidence="4">
    <location>
        <begin position="12"/>
        <end position="83"/>
    </location>
</feature>
<dbReference type="InterPro" id="IPR024055">
    <property type="entry name" value="TIF2_asu_C"/>
</dbReference>
<dbReference type="RefSeq" id="WP_011752309.1">
    <property type="nucleotide sequence ID" value="NC_008698.1"/>
</dbReference>
<dbReference type="InterPro" id="IPR003029">
    <property type="entry name" value="S1_domain"/>
</dbReference>
<sequence length="265" mass="30130">MVRRREDVPSLNELVVGTVIDIQDHGAFVSLDEFGGLKAYIPLGEVSHSWFKNIRDVLKVGRKYVLKVIRVDRNKKLVDVSLRRVSEKERREKIIEWKRAQRAEKILEMAASKLNKTLDDAYREAGWKLEDHYGEIFRGLEEASARGEEALLEAGVSKQWAKVLAELARQGIKPKKVKLSALINLQCLSKGIEGVKSTLTEWENVVSIPRDASVRVYTLGSPRYKLDIEAQSYKEGEKILAEIISVMEQAAKKNGCSFSYKRLET</sequence>